<feature type="region of interest" description="Disordered" evidence="1">
    <location>
        <begin position="25"/>
        <end position="47"/>
    </location>
</feature>
<evidence type="ECO:0000256" key="1">
    <source>
        <dbReference type="SAM" id="MobiDB-lite"/>
    </source>
</evidence>
<dbReference type="RefSeq" id="WP_037726689.1">
    <property type="nucleotide sequence ID" value="NZ_AZSP01000148.1"/>
</dbReference>
<dbReference type="AlphaFoldDB" id="A0A2T7T7X5"/>
<feature type="compositionally biased region" description="Low complexity" evidence="1">
    <location>
        <begin position="28"/>
        <end position="47"/>
    </location>
</feature>
<sequence length="191" mass="20393">MKRCLATPLPALLLFLVLSGCSTPSDPPAGADRSSSPAPSSTAPFTATDSGWIQLMTPMNEQAGQLLALASARESPPPLASWAAALATEHRAELAQLRRLLDRMGLPDTNVHEGHDMPGMVTDADLDRARRLTGADFDGFVRQEIRAHLEQSGRVSRSESQAGGGQEAKRLAARIADVRAEQLKTLSSLDE</sequence>
<feature type="domain" description="DUF305" evidence="3">
    <location>
        <begin position="49"/>
        <end position="187"/>
    </location>
</feature>
<dbReference type="EMBL" id="AZSP01000148">
    <property type="protein sequence ID" value="PVE11250.1"/>
    <property type="molecule type" value="Genomic_DNA"/>
</dbReference>
<feature type="signal peptide" evidence="2">
    <location>
        <begin position="1"/>
        <end position="24"/>
    </location>
</feature>
<protein>
    <recommendedName>
        <fullName evidence="3">DUF305 domain-containing protein</fullName>
    </recommendedName>
</protein>
<feature type="region of interest" description="Disordered" evidence="1">
    <location>
        <begin position="149"/>
        <end position="170"/>
    </location>
</feature>
<dbReference type="Pfam" id="PF03713">
    <property type="entry name" value="DUF305"/>
    <property type="match status" value="1"/>
</dbReference>
<reference evidence="4 5" key="1">
    <citation type="submission" date="2013-12" db="EMBL/GenBank/DDBJ databases">
        <title>Annotated genome of Streptomyces scopuliridis.</title>
        <authorList>
            <person name="Olson J.B."/>
        </authorList>
    </citation>
    <scope>NUCLEOTIDE SEQUENCE [LARGE SCALE GENOMIC DNA]</scope>
    <source>
        <strain evidence="4 5">RB72</strain>
    </source>
</reference>
<evidence type="ECO:0000313" key="4">
    <source>
        <dbReference type="EMBL" id="PVE11250.1"/>
    </source>
</evidence>
<evidence type="ECO:0000313" key="5">
    <source>
        <dbReference type="Proteomes" id="UP000245992"/>
    </source>
</evidence>
<keyword evidence="2" id="KW-0732">Signal</keyword>
<evidence type="ECO:0000259" key="3">
    <source>
        <dbReference type="Pfam" id="PF03713"/>
    </source>
</evidence>
<accession>A0A2T7T7X5</accession>
<organism evidence="4 5">
    <name type="scientific">Streptomyces scopuliridis RB72</name>
    <dbReference type="NCBI Taxonomy" id="1440053"/>
    <lineage>
        <taxon>Bacteria</taxon>
        <taxon>Bacillati</taxon>
        <taxon>Actinomycetota</taxon>
        <taxon>Actinomycetes</taxon>
        <taxon>Kitasatosporales</taxon>
        <taxon>Streptomycetaceae</taxon>
        <taxon>Streptomyces</taxon>
    </lineage>
</organism>
<dbReference type="PROSITE" id="PS51257">
    <property type="entry name" value="PROKAR_LIPOPROTEIN"/>
    <property type="match status" value="1"/>
</dbReference>
<comment type="caution">
    <text evidence="4">The sequence shown here is derived from an EMBL/GenBank/DDBJ whole genome shotgun (WGS) entry which is preliminary data.</text>
</comment>
<proteinExistence type="predicted"/>
<dbReference type="Gene3D" id="1.20.1260.10">
    <property type="match status" value="1"/>
</dbReference>
<dbReference type="STRING" id="1440053.GCA_000718095_00266"/>
<gene>
    <name evidence="4" type="ORF">Y717_16585</name>
</gene>
<dbReference type="InterPro" id="IPR005183">
    <property type="entry name" value="DUF305_CopM-like"/>
</dbReference>
<evidence type="ECO:0000256" key="2">
    <source>
        <dbReference type="SAM" id="SignalP"/>
    </source>
</evidence>
<dbReference type="InterPro" id="IPR012347">
    <property type="entry name" value="Ferritin-like"/>
</dbReference>
<feature type="chain" id="PRO_5038797443" description="DUF305 domain-containing protein" evidence="2">
    <location>
        <begin position="25"/>
        <end position="191"/>
    </location>
</feature>
<dbReference type="Proteomes" id="UP000245992">
    <property type="component" value="Unassembled WGS sequence"/>
</dbReference>
<keyword evidence="5" id="KW-1185">Reference proteome</keyword>
<name>A0A2T7T7X5_9ACTN</name>
<dbReference type="OrthoDB" id="3538028at2"/>